<name>A0A7W8DQX3_9BACT</name>
<organism evidence="1 2">
    <name type="scientific">Prosthecobacter dejongeii</name>
    <dbReference type="NCBI Taxonomy" id="48465"/>
    <lineage>
        <taxon>Bacteria</taxon>
        <taxon>Pseudomonadati</taxon>
        <taxon>Verrucomicrobiota</taxon>
        <taxon>Verrucomicrobiia</taxon>
        <taxon>Verrucomicrobiales</taxon>
        <taxon>Verrucomicrobiaceae</taxon>
        <taxon>Prosthecobacter</taxon>
    </lineage>
</organism>
<dbReference type="EMBL" id="JACHIF010000007">
    <property type="protein sequence ID" value="MBB5039244.1"/>
    <property type="molecule type" value="Genomic_DNA"/>
</dbReference>
<comment type="caution">
    <text evidence="1">The sequence shown here is derived from an EMBL/GenBank/DDBJ whole genome shotgun (WGS) entry which is preliminary data.</text>
</comment>
<proteinExistence type="predicted"/>
<evidence type="ECO:0000313" key="1">
    <source>
        <dbReference type="EMBL" id="MBB5039244.1"/>
    </source>
</evidence>
<reference evidence="1 2" key="1">
    <citation type="submission" date="2020-08" db="EMBL/GenBank/DDBJ databases">
        <title>Genomic Encyclopedia of Type Strains, Phase IV (KMG-IV): sequencing the most valuable type-strain genomes for metagenomic binning, comparative biology and taxonomic classification.</title>
        <authorList>
            <person name="Goeker M."/>
        </authorList>
    </citation>
    <scope>NUCLEOTIDE SEQUENCE [LARGE SCALE GENOMIC DNA]</scope>
    <source>
        <strain evidence="1 2">DSM 12251</strain>
    </source>
</reference>
<dbReference type="AlphaFoldDB" id="A0A7W8DQX3"/>
<evidence type="ECO:0000313" key="2">
    <source>
        <dbReference type="Proteomes" id="UP000534294"/>
    </source>
</evidence>
<accession>A0A7W8DQX3</accession>
<protein>
    <submittedName>
        <fullName evidence="1">Uncharacterized protein</fullName>
    </submittedName>
</protein>
<sequence>METTNKSVLTDLQAFDVASLKGRLSELRRYL</sequence>
<gene>
    <name evidence="1" type="ORF">HNQ64_003513</name>
</gene>
<keyword evidence="2" id="KW-1185">Reference proteome</keyword>
<dbReference type="Proteomes" id="UP000534294">
    <property type="component" value="Unassembled WGS sequence"/>
</dbReference>